<dbReference type="InterPro" id="IPR036612">
    <property type="entry name" value="KH_dom_type_1_sf"/>
</dbReference>
<organism evidence="5 6">
    <name type="scientific">Trichocladium antarcticum</name>
    <dbReference type="NCBI Taxonomy" id="1450529"/>
    <lineage>
        <taxon>Eukaryota</taxon>
        <taxon>Fungi</taxon>
        <taxon>Dikarya</taxon>
        <taxon>Ascomycota</taxon>
        <taxon>Pezizomycotina</taxon>
        <taxon>Sordariomycetes</taxon>
        <taxon>Sordariomycetidae</taxon>
        <taxon>Sordariales</taxon>
        <taxon>Chaetomiaceae</taxon>
        <taxon>Trichocladium</taxon>
    </lineage>
</organism>
<reference evidence="5" key="2">
    <citation type="submission" date="2023-05" db="EMBL/GenBank/DDBJ databases">
        <authorList>
            <consortium name="Lawrence Berkeley National Laboratory"/>
            <person name="Steindorff A."/>
            <person name="Hensen N."/>
            <person name="Bonometti L."/>
            <person name="Westerberg I."/>
            <person name="Brannstrom I.O."/>
            <person name="Guillou S."/>
            <person name="Cros-Aarteil S."/>
            <person name="Calhoun S."/>
            <person name="Haridas S."/>
            <person name="Kuo A."/>
            <person name="Mondo S."/>
            <person name="Pangilinan J."/>
            <person name="Riley R."/>
            <person name="Labutti K."/>
            <person name="Andreopoulos B."/>
            <person name="Lipzen A."/>
            <person name="Chen C."/>
            <person name="Yanf M."/>
            <person name="Daum C."/>
            <person name="Ng V."/>
            <person name="Clum A."/>
            <person name="Ohm R."/>
            <person name="Martin F."/>
            <person name="Silar P."/>
            <person name="Natvig D."/>
            <person name="Lalanne C."/>
            <person name="Gautier V."/>
            <person name="Ament-Velasquez S.L."/>
            <person name="Kruys A."/>
            <person name="Hutchinson M.I."/>
            <person name="Powell A.J."/>
            <person name="Barry K."/>
            <person name="Miller A.N."/>
            <person name="Grigoriev I.V."/>
            <person name="Debuchy R."/>
            <person name="Gladieux P."/>
            <person name="Thoren M.H."/>
            <person name="Johannesson H."/>
        </authorList>
    </citation>
    <scope>NUCLEOTIDE SEQUENCE</scope>
    <source>
        <strain evidence="5">CBS 123565</strain>
    </source>
</reference>
<feature type="region of interest" description="Disordered" evidence="3">
    <location>
        <begin position="901"/>
        <end position="979"/>
    </location>
</feature>
<protein>
    <submittedName>
        <fullName evidence="5">KH RNA-binding domain-containing protein</fullName>
    </submittedName>
</protein>
<dbReference type="PROSITE" id="PS50084">
    <property type="entry name" value="KH_TYPE_1"/>
    <property type="match status" value="2"/>
</dbReference>
<feature type="domain" description="K Homology" evidence="4">
    <location>
        <begin position="486"/>
        <end position="555"/>
    </location>
</feature>
<comment type="caution">
    <text evidence="5">The sequence shown here is derived from an EMBL/GenBank/DDBJ whole genome shotgun (WGS) entry which is preliminary data.</text>
</comment>
<name>A0AAN6ZAL4_9PEZI</name>
<dbReference type="EMBL" id="MU853432">
    <property type="protein sequence ID" value="KAK4130748.1"/>
    <property type="molecule type" value="Genomic_DNA"/>
</dbReference>
<feature type="domain" description="K Homology" evidence="4">
    <location>
        <begin position="261"/>
        <end position="343"/>
    </location>
</feature>
<evidence type="ECO:0000256" key="2">
    <source>
        <dbReference type="PROSITE-ProRule" id="PRU00117"/>
    </source>
</evidence>
<sequence>MNKLANMRHWPERMSPANFSMSRANMGMQAAINPRRDITTQPPPPIPAPPVADGPIHQAFNVPFASDLAGPNTEDILHATTDAVLRWTHPEDAPDDVPVHDLPVHAMNLTELHQLCRDVTSNPLPIEAHVISTTPKLVRGQVTTVCLSGSPEAVYQTRETIFSQTPLSLRCTTVVVDGHLVANLTEGVLKKSVTDFLDETSAFCGVDIFLLGPKLTPVVAALDGDDELRRDQRWRVAIYGDYLSSEHAKTRVLIHIDQLLGRIVDAVKFDSSLHQVLCGRNRKNIKLIESMTNTAIYFPPPFSQCYRYCPPKAQRRDPNEIFITGETPQAIEQAKFRVHELLARMRIFVKDVTVLSAKIDSILLNRMDKVRKIIEANGTFIMFPTLGARQGSVRVQALENLHVERSIRELMSLVGQFYTASWMFMQPDTRQPSNNDIRTMLGDICANSDADVTFDRQAFTITGSDEAVKAALMVISQIKFAAHSPYQIRVRIELANEHKEFVSGKKNGKINKIMGQSNVQIMFDTFGEYNFNIEVIGQTYDSLKQGLSLVEQEMPASISFHVPDQYHKRIIGIGGQHIQRIMKKHSVFVKFSNAMDRGGIGREDDDSRVDNVICRTPARNAQNLELVKSEILEMVDRVDSEFTSQVVSVDRLYHRQLLTRLPEIEELERRWNSKIVFPSTEQASDEVTVTGPQWLVPKCIDEFLGMVPDKHEVVMERSSDLIKYLESPEFVQTIVPKLKNQYEVEVTVHEDPDERGESGSPTVTLLWAFTRNSAGGLRDAMEFLQTQFTTAGVEPVLVKGAIPRPKSDTFEEALPFFNSKVLQHAPALVTTDSPTRPSFGDEVARERSNILACLRKPGSMSSISSFLDRRKNSSQTAANFFKGSSNVSKSSLISIESTRSFNADRNPWNDSGVNLGDEDNNPWGPGPSFVNGIDKLAVPQAGDTTPRHHPRQSADSGRPSTSHSTNSGYPGPLAGGPFR</sequence>
<dbReference type="PANTHER" id="PTHR10627:SF76">
    <property type="entry name" value="KH DOMAIN-CONTAINING PROTEIN YLL032C"/>
    <property type="match status" value="1"/>
</dbReference>
<evidence type="ECO:0000313" key="6">
    <source>
        <dbReference type="Proteomes" id="UP001304895"/>
    </source>
</evidence>
<feature type="compositionally biased region" description="Polar residues" evidence="3">
    <location>
        <begin position="953"/>
        <end position="968"/>
    </location>
</feature>
<dbReference type="InterPro" id="IPR056553">
    <property type="entry name" value="KH_Mug60-KHD4"/>
</dbReference>
<keyword evidence="6" id="KW-1185">Reference proteome</keyword>
<dbReference type="PANTHER" id="PTHR10627">
    <property type="entry name" value="SCP160"/>
    <property type="match status" value="1"/>
</dbReference>
<dbReference type="AlphaFoldDB" id="A0AAN6ZAL4"/>
<reference evidence="5" key="1">
    <citation type="journal article" date="2023" name="Mol. Phylogenet. Evol.">
        <title>Genome-scale phylogeny and comparative genomics of the fungal order Sordariales.</title>
        <authorList>
            <person name="Hensen N."/>
            <person name="Bonometti L."/>
            <person name="Westerberg I."/>
            <person name="Brannstrom I.O."/>
            <person name="Guillou S."/>
            <person name="Cros-Aarteil S."/>
            <person name="Calhoun S."/>
            <person name="Haridas S."/>
            <person name="Kuo A."/>
            <person name="Mondo S."/>
            <person name="Pangilinan J."/>
            <person name="Riley R."/>
            <person name="LaButti K."/>
            <person name="Andreopoulos B."/>
            <person name="Lipzen A."/>
            <person name="Chen C."/>
            <person name="Yan M."/>
            <person name="Daum C."/>
            <person name="Ng V."/>
            <person name="Clum A."/>
            <person name="Steindorff A."/>
            <person name="Ohm R.A."/>
            <person name="Martin F."/>
            <person name="Silar P."/>
            <person name="Natvig D.O."/>
            <person name="Lalanne C."/>
            <person name="Gautier V."/>
            <person name="Ament-Velasquez S.L."/>
            <person name="Kruys A."/>
            <person name="Hutchinson M.I."/>
            <person name="Powell A.J."/>
            <person name="Barry K."/>
            <person name="Miller A.N."/>
            <person name="Grigoriev I.V."/>
            <person name="Debuchy R."/>
            <person name="Gladieux P."/>
            <person name="Hiltunen Thoren M."/>
            <person name="Johannesson H."/>
        </authorList>
    </citation>
    <scope>NUCLEOTIDE SEQUENCE</scope>
    <source>
        <strain evidence="5">CBS 123565</strain>
    </source>
</reference>
<evidence type="ECO:0000256" key="3">
    <source>
        <dbReference type="SAM" id="MobiDB-lite"/>
    </source>
</evidence>
<proteinExistence type="predicted"/>
<dbReference type="Pfam" id="PF24563">
    <property type="entry name" value="KH_Mug60-KHD4"/>
    <property type="match status" value="1"/>
</dbReference>
<dbReference type="CDD" id="cd22453">
    <property type="entry name" value="KH-I_MUG60_like"/>
    <property type="match status" value="1"/>
</dbReference>
<evidence type="ECO:0000313" key="5">
    <source>
        <dbReference type="EMBL" id="KAK4130748.1"/>
    </source>
</evidence>
<dbReference type="InterPro" id="IPR004088">
    <property type="entry name" value="KH_dom_type_1"/>
</dbReference>
<evidence type="ECO:0000256" key="1">
    <source>
        <dbReference type="ARBA" id="ARBA00022737"/>
    </source>
</evidence>
<feature type="domain" description="K Homology" evidence="4">
    <location>
        <begin position="556"/>
        <end position="636"/>
    </location>
</feature>
<evidence type="ECO:0000259" key="4">
    <source>
        <dbReference type="SMART" id="SM00322"/>
    </source>
</evidence>
<dbReference type="SUPFAM" id="SSF54791">
    <property type="entry name" value="Eukaryotic type KH-domain (KH-domain type I)"/>
    <property type="match status" value="3"/>
</dbReference>
<dbReference type="Proteomes" id="UP001304895">
    <property type="component" value="Unassembled WGS sequence"/>
</dbReference>
<accession>A0AAN6ZAL4</accession>
<keyword evidence="2" id="KW-0694">RNA-binding</keyword>
<dbReference type="InterPro" id="IPR004087">
    <property type="entry name" value="KH_dom"/>
</dbReference>
<dbReference type="GO" id="GO:0005737">
    <property type="term" value="C:cytoplasm"/>
    <property type="evidence" value="ECO:0007669"/>
    <property type="project" value="TreeGrafter"/>
</dbReference>
<dbReference type="SMART" id="SM00322">
    <property type="entry name" value="KH"/>
    <property type="match status" value="3"/>
</dbReference>
<dbReference type="GO" id="GO:0003729">
    <property type="term" value="F:mRNA binding"/>
    <property type="evidence" value="ECO:0007669"/>
    <property type="project" value="TreeGrafter"/>
</dbReference>
<gene>
    <name evidence="5" type="ORF">BT67DRAFT_209132</name>
</gene>
<dbReference type="Pfam" id="PF00013">
    <property type="entry name" value="KH_1"/>
    <property type="match status" value="2"/>
</dbReference>
<dbReference type="Gene3D" id="3.30.1370.10">
    <property type="entry name" value="K Homology domain, type 1"/>
    <property type="match status" value="3"/>
</dbReference>
<keyword evidence="1" id="KW-0677">Repeat</keyword>